<protein>
    <submittedName>
        <fullName evidence="1">Uncharacterized protein</fullName>
    </submittedName>
</protein>
<evidence type="ECO:0000313" key="2">
    <source>
        <dbReference type="Proteomes" id="UP001055072"/>
    </source>
</evidence>
<dbReference type="Proteomes" id="UP001055072">
    <property type="component" value="Unassembled WGS sequence"/>
</dbReference>
<sequence length="286" mass="31863">MSTYAPYPISGFLPQPYISTLARSTGFCPSISVSSALTTASYSPIRKRQWIPAITVEDTSLDVTLDDSIILSNSLQNTPAKKPNVRSTSLSGSPILSWLDEQTLTNTPRTLLPKEKVFSSTPKDYHALRGSIPSPVTPFLPDENAPPIILLEDSRDEGDIFTPSSSEAKSTKLHELIKESSSYCIQTVRSTPRRVPKLRRSNGNDDLRTLYHHEGPRTSSDFQELSFEEQLTLAILAEMDRSPNRFLAHRREPADKTKLELGRSTSLLSTLGKLLRTVRTPAPRIW</sequence>
<organism evidence="1 2">
    <name type="scientific">Irpex rosettiformis</name>
    <dbReference type="NCBI Taxonomy" id="378272"/>
    <lineage>
        <taxon>Eukaryota</taxon>
        <taxon>Fungi</taxon>
        <taxon>Dikarya</taxon>
        <taxon>Basidiomycota</taxon>
        <taxon>Agaricomycotina</taxon>
        <taxon>Agaricomycetes</taxon>
        <taxon>Polyporales</taxon>
        <taxon>Irpicaceae</taxon>
        <taxon>Irpex</taxon>
    </lineage>
</organism>
<comment type="caution">
    <text evidence="1">The sequence shown here is derived from an EMBL/GenBank/DDBJ whole genome shotgun (WGS) entry which is preliminary data.</text>
</comment>
<name>A0ACB8U1Q9_9APHY</name>
<reference evidence="1" key="1">
    <citation type="journal article" date="2021" name="Environ. Microbiol.">
        <title>Gene family expansions and transcriptome signatures uncover fungal adaptations to wood decay.</title>
        <authorList>
            <person name="Hage H."/>
            <person name="Miyauchi S."/>
            <person name="Viragh M."/>
            <person name="Drula E."/>
            <person name="Min B."/>
            <person name="Chaduli D."/>
            <person name="Navarro D."/>
            <person name="Favel A."/>
            <person name="Norest M."/>
            <person name="Lesage-Meessen L."/>
            <person name="Balint B."/>
            <person name="Merenyi Z."/>
            <person name="de Eugenio L."/>
            <person name="Morin E."/>
            <person name="Martinez A.T."/>
            <person name="Baldrian P."/>
            <person name="Stursova M."/>
            <person name="Martinez M.J."/>
            <person name="Novotny C."/>
            <person name="Magnuson J.K."/>
            <person name="Spatafora J.W."/>
            <person name="Maurice S."/>
            <person name="Pangilinan J."/>
            <person name="Andreopoulos W."/>
            <person name="LaButti K."/>
            <person name="Hundley H."/>
            <person name="Na H."/>
            <person name="Kuo A."/>
            <person name="Barry K."/>
            <person name="Lipzen A."/>
            <person name="Henrissat B."/>
            <person name="Riley R."/>
            <person name="Ahrendt S."/>
            <person name="Nagy L.G."/>
            <person name="Grigoriev I.V."/>
            <person name="Martin F."/>
            <person name="Rosso M.N."/>
        </authorList>
    </citation>
    <scope>NUCLEOTIDE SEQUENCE</scope>
    <source>
        <strain evidence="1">CBS 384.51</strain>
    </source>
</reference>
<proteinExistence type="predicted"/>
<dbReference type="EMBL" id="MU274914">
    <property type="protein sequence ID" value="KAI0088257.1"/>
    <property type="molecule type" value="Genomic_DNA"/>
</dbReference>
<accession>A0ACB8U1Q9</accession>
<gene>
    <name evidence="1" type="ORF">BDY19DRAFT_949950</name>
</gene>
<keyword evidence="2" id="KW-1185">Reference proteome</keyword>
<evidence type="ECO:0000313" key="1">
    <source>
        <dbReference type="EMBL" id="KAI0088257.1"/>
    </source>
</evidence>